<feature type="compositionally biased region" description="Low complexity" evidence="1">
    <location>
        <begin position="45"/>
        <end position="54"/>
    </location>
</feature>
<reference evidence="2" key="1">
    <citation type="journal article" date="2022" name="bioRxiv">
        <title>Sequencing and chromosome-scale assembly of the giantPleurodeles waltlgenome.</title>
        <authorList>
            <person name="Brown T."/>
            <person name="Elewa A."/>
            <person name="Iarovenko S."/>
            <person name="Subramanian E."/>
            <person name="Araus A.J."/>
            <person name="Petzold A."/>
            <person name="Susuki M."/>
            <person name="Suzuki K.-i.T."/>
            <person name="Hayashi T."/>
            <person name="Toyoda A."/>
            <person name="Oliveira C."/>
            <person name="Osipova E."/>
            <person name="Leigh N.D."/>
            <person name="Simon A."/>
            <person name="Yun M.H."/>
        </authorList>
    </citation>
    <scope>NUCLEOTIDE SEQUENCE</scope>
    <source>
        <strain evidence="2">20211129_DDA</strain>
        <tissue evidence="2">Liver</tissue>
    </source>
</reference>
<evidence type="ECO:0000313" key="2">
    <source>
        <dbReference type="EMBL" id="KAJ1098698.1"/>
    </source>
</evidence>
<evidence type="ECO:0000313" key="3">
    <source>
        <dbReference type="Proteomes" id="UP001066276"/>
    </source>
</evidence>
<sequence length="149" mass="16216">MPSATVAALIGAKGAHRPEPVDPQLATRPRGRGPSREAEARHLNAAADSSAAAAERYREPRRLFYTSGAPNPGRATCWGVGGRSRPTDDTKDPIRKIGPRGKKTWALAGQPPRAVKAMIGSKPNHNPLANRHYNYYSRKRYITSAQPLQ</sequence>
<keyword evidence="3" id="KW-1185">Reference proteome</keyword>
<feature type="compositionally biased region" description="Basic and acidic residues" evidence="1">
    <location>
        <begin position="85"/>
        <end position="95"/>
    </location>
</feature>
<organism evidence="2 3">
    <name type="scientific">Pleurodeles waltl</name>
    <name type="common">Iberian ribbed newt</name>
    <dbReference type="NCBI Taxonomy" id="8319"/>
    <lineage>
        <taxon>Eukaryota</taxon>
        <taxon>Metazoa</taxon>
        <taxon>Chordata</taxon>
        <taxon>Craniata</taxon>
        <taxon>Vertebrata</taxon>
        <taxon>Euteleostomi</taxon>
        <taxon>Amphibia</taxon>
        <taxon>Batrachia</taxon>
        <taxon>Caudata</taxon>
        <taxon>Salamandroidea</taxon>
        <taxon>Salamandridae</taxon>
        <taxon>Pleurodelinae</taxon>
        <taxon>Pleurodeles</taxon>
    </lineage>
</organism>
<name>A0AAV7MC59_PLEWA</name>
<feature type="region of interest" description="Disordered" evidence="1">
    <location>
        <begin position="1"/>
        <end position="110"/>
    </location>
</feature>
<dbReference type="Proteomes" id="UP001066276">
    <property type="component" value="Chromosome 10"/>
</dbReference>
<accession>A0AAV7MC59</accession>
<protein>
    <submittedName>
        <fullName evidence="2">Uncharacterized protein</fullName>
    </submittedName>
</protein>
<dbReference type="AlphaFoldDB" id="A0AAV7MC59"/>
<dbReference type="EMBL" id="JANPWB010000014">
    <property type="protein sequence ID" value="KAJ1098698.1"/>
    <property type="molecule type" value="Genomic_DNA"/>
</dbReference>
<evidence type="ECO:0000256" key="1">
    <source>
        <dbReference type="SAM" id="MobiDB-lite"/>
    </source>
</evidence>
<proteinExistence type="predicted"/>
<gene>
    <name evidence="2" type="ORF">NDU88_003805</name>
</gene>
<comment type="caution">
    <text evidence="2">The sequence shown here is derived from an EMBL/GenBank/DDBJ whole genome shotgun (WGS) entry which is preliminary data.</text>
</comment>